<dbReference type="RefSeq" id="WP_182703735.1">
    <property type="nucleotide sequence ID" value="NZ_JACJII010000001.1"/>
</dbReference>
<evidence type="ECO:0000313" key="4">
    <source>
        <dbReference type="EMBL" id="MBA9001442.1"/>
    </source>
</evidence>
<feature type="transmembrane region" description="Helical" evidence="2">
    <location>
        <begin position="136"/>
        <end position="159"/>
    </location>
</feature>
<protein>
    <submittedName>
        <fullName evidence="4">Quinol monooxygenase YgiN</fullName>
    </submittedName>
</protein>
<feature type="compositionally biased region" description="Acidic residues" evidence="1">
    <location>
        <begin position="225"/>
        <end position="245"/>
    </location>
</feature>
<feature type="transmembrane region" description="Helical" evidence="2">
    <location>
        <begin position="97"/>
        <end position="116"/>
    </location>
</feature>
<evidence type="ECO:0000313" key="5">
    <source>
        <dbReference type="Proteomes" id="UP000539313"/>
    </source>
</evidence>
<organism evidence="4 5">
    <name type="scientific">Thermomonospora cellulosilytica</name>
    <dbReference type="NCBI Taxonomy" id="1411118"/>
    <lineage>
        <taxon>Bacteria</taxon>
        <taxon>Bacillati</taxon>
        <taxon>Actinomycetota</taxon>
        <taxon>Actinomycetes</taxon>
        <taxon>Streptosporangiales</taxon>
        <taxon>Thermomonosporaceae</taxon>
        <taxon>Thermomonospora</taxon>
    </lineage>
</organism>
<keyword evidence="5" id="KW-1185">Reference proteome</keyword>
<keyword evidence="2" id="KW-0812">Transmembrane</keyword>
<reference evidence="4 5" key="1">
    <citation type="submission" date="2020-08" db="EMBL/GenBank/DDBJ databases">
        <title>Sequencing the genomes of 1000 actinobacteria strains.</title>
        <authorList>
            <person name="Klenk H.-P."/>
        </authorList>
    </citation>
    <scope>NUCLEOTIDE SEQUENCE [LARGE SCALE GENOMIC DNA]</scope>
    <source>
        <strain evidence="4 5">DSM 45823</strain>
    </source>
</reference>
<dbReference type="EMBL" id="JACJII010000001">
    <property type="protein sequence ID" value="MBA9001442.1"/>
    <property type="molecule type" value="Genomic_DNA"/>
</dbReference>
<name>A0A7W3R6A4_9ACTN</name>
<feature type="compositionally biased region" description="Low complexity" evidence="1">
    <location>
        <begin position="272"/>
        <end position="284"/>
    </location>
</feature>
<evidence type="ECO:0000256" key="2">
    <source>
        <dbReference type="SAM" id="Phobius"/>
    </source>
</evidence>
<comment type="caution">
    <text evidence="4">The sequence shown here is derived from an EMBL/GenBank/DDBJ whole genome shotgun (WGS) entry which is preliminary data.</text>
</comment>
<sequence length="421" mass="44545">MVQGIPALLATLGALAATGLLIIRAKDERLPYLIAWCLTLGGIAVALIGMTAGFLAGFNGLLFRLMEVGGALLGPVWLALGMTVLISGLVQVRFASWLFGISYTVVAVVILLADPLKGDFDGSLPDPGRHYDTLPLLLIDVAHVVAVFALVACTVVIALRAGKQDRAAYRLLMPVALVALAGVLVVSGTRGFLPGLLAVLALAGAAGLVWYGAMRTLPPKGGDEGPYEDEEYAEDGYDEGYDGEYPDQGYPQAERDEQPVYAAPPAEPAPAAPRHAAPPTKADPVVPPVPGPRRPAAERPLPIDPPVAAGAPLCGQITVYTLMDGRGEAFDRVVGEAIRASREGEPDILIFTCHEVTGAPSQRIVYQLFRDQAAFVEHQRLPHVQRFAAESRPYVAATNVIELNLTAGKVVPLPSLTAQDY</sequence>
<dbReference type="AlphaFoldDB" id="A0A7W3R6A4"/>
<evidence type="ECO:0000256" key="1">
    <source>
        <dbReference type="SAM" id="MobiDB-lite"/>
    </source>
</evidence>
<feature type="region of interest" description="Disordered" evidence="1">
    <location>
        <begin position="219"/>
        <end position="304"/>
    </location>
</feature>
<keyword evidence="2" id="KW-0472">Membrane</keyword>
<feature type="transmembrane region" description="Helical" evidence="2">
    <location>
        <begin position="171"/>
        <end position="189"/>
    </location>
</feature>
<feature type="transmembrane region" description="Helical" evidence="2">
    <location>
        <begin position="6"/>
        <end position="23"/>
    </location>
</feature>
<evidence type="ECO:0000259" key="3">
    <source>
        <dbReference type="Pfam" id="PF03992"/>
    </source>
</evidence>
<dbReference type="Pfam" id="PF03992">
    <property type="entry name" value="ABM"/>
    <property type="match status" value="1"/>
</dbReference>
<feature type="domain" description="ABM" evidence="3">
    <location>
        <begin position="318"/>
        <end position="389"/>
    </location>
</feature>
<gene>
    <name evidence="4" type="ORF">HNR21_000324</name>
</gene>
<dbReference type="Proteomes" id="UP000539313">
    <property type="component" value="Unassembled WGS sequence"/>
</dbReference>
<keyword evidence="4" id="KW-0503">Monooxygenase</keyword>
<proteinExistence type="predicted"/>
<dbReference type="InterPro" id="IPR011008">
    <property type="entry name" value="Dimeric_a/b-barrel"/>
</dbReference>
<keyword evidence="4" id="KW-0560">Oxidoreductase</keyword>
<dbReference type="InterPro" id="IPR007138">
    <property type="entry name" value="ABM_dom"/>
</dbReference>
<feature type="transmembrane region" description="Helical" evidence="2">
    <location>
        <begin position="30"/>
        <end position="56"/>
    </location>
</feature>
<keyword evidence="2" id="KW-1133">Transmembrane helix</keyword>
<dbReference type="SUPFAM" id="SSF54909">
    <property type="entry name" value="Dimeric alpha+beta barrel"/>
    <property type="match status" value="1"/>
</dbReference>
<dbReference type="GO" id="GO:0004497">
    <property type="term" value="F:monooxygenase activity"/>
    <property type="evidence" value="ECO:0007669"/>
    <property type="project" value="UniProtKB-KW"/>
</dbReference>
<feature type="transmembrane region" description="Helical" evidence="2">
    <location>
        <begin position="195"/>
        <end position="213"/>
    </location>
</feature>
<feature type="transmembrane region" description="Helical" evidence="2">
    <location>
        <begin position="68"/>
        <end position="90"/>
    </location>
</feature>
<accession>A0A7W3R6A4</accession>
<dbReference type="Gene3D" id="3.30.70.100">
    <property type="match status" value="1"/>
</dbReference>